<reference evidence="3" key="2">
    <citation type="submission" date="2013-10" db="EMBL/GenBank/DDBJ databases">
        <authorList>
            <person name="Aslett M."/>
        </authorList>
    </citation>
    <scope>NUCLEOTIDE SEQUENCE [LARGE SCALE GENOMIC DNA]</scope>
    <source>
        <strain evidence="3">Weybridge</strain>
    </source>
</reference>
<feature type="compositionally biased region" description="Acidic residues" evidence="2">
    <location>
        <begin position="1048"/>
        <end position="1075"/>
    </location>
</feature>
<name>U6MHJ4_EIMMA</name>
<evidence type="ECO:0000256" key="2">
    <source>
        <dbReference type="SAM" id="MobiDB-lite"/>
    </source>
</evidence>
<feature type="region of interest" description="Disordered" evidence="2">
    <location>
        <begin position="1"/>
        <end position="22"/>
    </location>
</feature>
<feature type="compositionally biased region" description="Basic and acidic residues" evidence="2">
    <location>
        <begin position="803"/>
        <end position="824"/>
    </location>
</feature>
<feature type="region of interest" description="Disordered" evidence="2">
    <location>
        <begin position="744"/>
        <end position="1075"/>
    </location>
</feature>
<feature type="compositionally biased region" description="Basic and acidic residues" evidence="2">
    <location>
        <begin position="1029"/>
        <end position="1040"/>
    </location>
</feature>
<feature type="compositionally biased region" description="Low complexity" evidence="2">
    <location>
        <begin position="963"/>
        <end position="975"/>
    </location>
</feature>
<gene>
    <name evidence="3" type="ORF">EMWEY_00038000</name>
</gene>
<feature type="compositionally biased region" description="Low complexity" evidence="2">
    <location>
        <begin position="825"/>
        <end position="834"/>
    </location>
</feature>
<dbReference type="AlphaFoldDB" id="U6MHJ4"/>
<feature type="compositionally biased region" description="Polar residues" evidence="2">
    <location>
        <begin position="589"/>
        <end position="601"/>
    </location>
</feature>
<feature type="compositionally biased region" description="Low complexity" evidence="2">
    <location>
        <begin position="943"/>
        <end position="956"/>
    </location>
</feature>
<dbReference type="RefSeq" id="XP_013337745.1">
    <property type="nucleotide sequence ID" value="XM_013482291.1"/>
</dbReference>
<reference evidence="3" key="1">
    <citation type="submission" date="2013-10" db="EMBL/GenBank/DDBJ databases">
        <title>Genomic analysis of the causative agents of coccidiosis in chickens.</title>
        <authorList>
            <person name="Reid A.J."/>
            <person name="Blake D."/>
            <person name="Billington K."/>
            <person name="Browne H."/>
            <person name="Dunn M."/>
            <person name="Hung S."/>
            <person name="Kawahara F."/>
            <person name="Miranda-Saavedra D."/>
            <person name="Mourier T."/>
            <person name="Nagra H."/>
            <person name="Otto T.D."/>
            <person name="Rawlings N."/>
            <person name="Sanchez A."/>
            <person name="Sanders M."/>
            <person name="Subramaniam C."/>
            <person name="Tay Y."/>
            <person name="Dear P."/>
            <person name="Doerig C."/>
            <person name="Gruber A."/>
            <person name="Parkinson J."/>
            <person name="Shirley M."/>
            <person name="Wan K.L."/>
            <person name="Berriman M."/>
            <person name="Tomley F."/>
            <person name="Pain A."/>
        </authorList>
    </citation>
    <scope>NUCLEOTIDE SEQUENCE [LARGE SCALE GENOMIC DNA]</scope>
    <source>
        <strain evidence="3">Weybridge</strain>
    </source>
</reference>
<feature type="compositionally biased region" description="Basic and acidic residues" evidence="2">
    <location>
        <begin position="925"/>
        <end position="942"/>
    </location>
</feature>
<organism evidence="3 4">
    <name type="scientific">Eimeria maxima</name>
    <name type="common">Coccidian parasite</name>
    <dbReference type="NCBI Taxonomy" id="5804"/>
    <lineage>
        <taxon>Eukaryota</taxon>
        <taxon>Sar</taxon>
        <taxon>Alveolata</taxon>
        <taxon>Apicomplexa</taxon>
        <taxon>Conoidasida</taxon>
        <taxon>Coccidia</taxon>
        <taxon>Eucoccidiorida</taxon>
        <taxon>Eimeriorina</taxon>
        <taxon>Eimeriidae</taxon>
        <taxon>Eimeria</taxon>
    </lineage>
</organism>
<dbReference type="Proteomes" id="UP000030763">
    <property type="component" value="Unassembled WGS sequence"/>
</dbReference>
<feature type="coiled-coil region" evidence="1">
    <location>
        <begin position="71"/>
        <end position="175"/>
    </location>
</feature>
<keyword evidence="1" id="KW-0175">Coiled coil</keyword>
<dbReference type="PANTHER" id="PTHR36812:SF9">
    <property type="entry name" value="MYB-LIKE PROTEIN X ISOFORM X1"/>
    <property type="match status" value="1"/>
</dbReference>
<accession>U6MHJ4</accession>
<sequence length="1075" mass="120830">MAARSTGGRSHTKNASTRRSRRETFIAHVSRVADSGRSRARFTTILLICGVLAVYGATRWLNAEEVAASARAAAATRREELQESLSQYEEKIKESTLLTKELADRKAEAARKQAEVQAAALEAEKAETELMEQLTLQGKGGGDLLLLAQSMERESEALEEETRVLQGKLKVLQDTSPGSMSGLLKQAYEEQRRVALKKRSVLDKMAELALLESKWGDALKTEGGELLQQIEEASQELEGLKLKKLEIKREKLENAQLALSLESKQEAKMQLEQQVRQLKGQLQMREDEQEEKEKEVADLQAGLEELKDQLGELQNEIQLAKAKKSDLELDFARKRKAFLDALAPLESSIAAKGKDSSCLAGIRRDAGDRVTRMKEQLACKALASEAVQQHKELEEYEKRLAEDHVAPERSKMKKELSEVDRYLRSPSLSANSRKVLELRKEFLEKSIREAADKALEEARGANQHLFLALEAKYIAEQQASLEVFKYFDNRIEEEPDDPVLMGQFLRAHRQFETKRLETLLLMDRAADIAREHAYGQEIKLLFKDNQKPSSGLAAERARLEGVLSETEARLRIAQRRRARARKGLLSLPRESSSRYSTSTAKGSDADVTGAPRFILKRRLQGEITLIAYYNEKIRRTHEAIEKLEVTYPDKIAAAKKAWAAIRQEYITTEARFEAAGASEEALKAVGASQASLEQMEDYVDEDGSELKADELLKDIVDDEQVSDEELLNIPDISSPSIIELIRRFGDQPPPEDEPPAPQVGQQLREAQEQQQQPQPEQQEQQQQEQQMQEQAQQDLVVAQLVHLENHGEENERTKAHQGEQRAQQEEQPTQQEEPQTQHDAQLAQQNEQPTQQEQSVGEQQAPQGEQAMQQEEEGEEEEEEDEEEGEEEGEQEEGQQEQQLKETAGGEGQGESEEETTAETPVEAEAVKEHAVGERQAQREEQLTQQEQSVGEQQVQQDDDPTQQEQAQQGEQGVQQEEEGEEEEEEDEEEGEEEGEQEEGQQEQKETAGGEGQGESEEETTAETPVEAEAVKETKWKEDTAIAAEMEAASEEETGDEEDEGDEDGEEEGQEGSGV</sequence>
<keyword evidence="4" id="KW-1185">Reference proteome</keyword>
<evidence type="ECO:0000313" key="4">
    <source>
        <dbReference type="Proteomes" id="UP000030763"/>
    </source>
</evidence>
<feature type="compositionally biased region" description="Low complexity" evidence="2">
    <location>
        <begin position="761"/>
        <end position="802"/>
    </location>
</feature>
<feature type="compositionally biased region" description="Basic residues" evidence="2">
    <location>
        <begin position="10"/>
        <end position="21"/>
    </location>
</feature>
<proteinExistence type="predicted"/>
<feature type="compositionally biased region" description="Low complexity" evidence="2">
    <location>
        <begin position="840"/>
        <end position="869"/>
    </location>
</feature>
<feature type="coiled-coil region" evidence="1">
    <location>
        <begin position="556"/>
        <end position="583"/>
    </location>
</feature>
<feature type="compositionally biased region" description="Acidic residues" evidence="2">
    <location>
        <begin position="976"/>
        <end position="1001"/>
    </location>
</feature>
<protein>
    <submittedName>
        <fullName evidence="3">Uncharacterized protein</fullName>
    </submittedName>
</protein>
<feature type="coiled-coil region" evidence="1">
    <location>
        <begin position="223"/>
        <end position="330"/>
    </location>
</feature>
<dbReference type="GeneID" id="25337786"/>
<evidence type="ECO:0000313" key="3">
    <source>
        <dbReference type="EMBL" id="CDJ61095.1"/>
    </source>
</evidence>
<dbReference type="OrthoDB" id="10594447at2759"/>
<dbReference type="EMBL" id="HG722005">
    <property type="protein sequence ID" value="CDJ61095.1"/>
    <property type="molecule type" value="Genomic_DNA"/>
</dbReference>
<dbReference type="PANTHER" id="PTHR36812">
    <property type="entry name" value="NEUROFILAMENT TRIPLET M PROTEIN-LIKE PROTEIN"/>
    <property type="match status" value="1"/>
</dbReference>
<evidence type="ECO:0000256" key="1">
    <source>
        <dbReference type="SAM" id="Coils"/>
    </source>
</evidence>
<dbReference type="OMA" id="TWDITEI"/>
<feature type="compositionally biased region" description="Acidic residues" evidence="2">
    <location>
        <begin position="870"/>
        <end position="895"/>
    </location>
</feature>
<feature type="region of interest" description="Disordered" evidence="2">
    <location>
        <begin position="586"/>
        <end position="605"/>
    </location>
</feature>
<dbReference type="VEuPathDB" id="ToxoDB:EMWEY_00038000"/>